<evidence type="ECO:0000313" key="1">
    <source>
        <dbReference type="EMBL" id="KMM36940.1"/>
    </source>
</evidence>
<comment type="caution">
    <text evidence="1">The sequence shown here is derived from an EMBL/GenBank/DDBJ whole genome shotgun (WGS) entry which is preliminary data.</text>
</comment>
<keyword evidence="2" id="KW-1185">Reference proteome</keyword>
<dbReference type="RefSeq" id="WP_048311656.1">
    <property type="nucleotide sequence ID" value="NZ_CP119526.1"/>
</dbReference>
<accession>A0A0J6CV10</accession>
<dbReference type="GeneID" id="301325696"/>
<dbReference type="AlphaFoldDB" id="A0A0J6CV10"/>
<dbReference type="OrthoDB" id="2968839at2"/>
<reference evidence="1" key="1">
    <citation type="submission" date="2015-06" db="EMBL/GenBank/DDBJ databases">
        <authorList>
            <person name="Liu B."/>
            <person name="Wang J."/>
            <person name="Zhu Y."/>
            <person name="Liu G."/>
            <person name="Chen Q."/>
            <person name="Zheng C."/>
            <person name="Che J."/>
            <person name="Ge C."/>
            <person name="Shi H."/>
            <person name="Pan Z."/>
            <person name="Liu X."/>
        </authorList>
    </citation>
    <scope>NUCLEOTIDE SEQUENCE [LARGE SCALE GENOMIC DNA]</scope>
    <source>
        <strain evidence="1">DSM 16346</strain>
    </source>
</reference>
<name>A0A0J6CV10_9BACL</name>
<gene>
    <name evidence="1" type="ORF">AB986_13595</name>
</gene>
<dbReference type="STRING" id="157733.AB986_13595"/>
<sequence length="100" mass="11496">MSGYQSKRKGYRGEAEFAKLTKGDRVPLSGSTAQYKHDVILPNGWSAEVKRKKSGLTTLYNWLEKDDVDPPDIVAFRADHKPWVVAMTLDKFLWLLRQNE</sequence>
<dbReference type="EMBL" id="LELK01000004">
    <property type="protein sequence ID" value="KMM36940.1"/>
    <property type="molecule type" value="Genomic_DNA"/>
</dbReference>
<proteinExistence type="predicted"/>
<protein>
    <submittedName>
        <fullName evidence="1">Uncharacterized protein</fullName>
    </submittedName>
</protein>
<organism evidence="1 2">
    <name type="scientific">Guptibacillus hwajinpoensis</name>
    <dbReference type="NCBI Taxonomy" id="208199"/>
    <lineage>
        <taxon>Bacteria</taxon>
        <taxon>Bacillati</taxon>
        <taxon>Bacillota</taxon>
        <taxon>Bacilli</taxon>
        <taxon>Bacillales</taxon>
        <taxon>Guptibacillaceae</taxon>
        <taxon>Guptibacillus</taxon>
    </lineage>
</organism>
<evidence type="ECO:0000313" key="2">
    <source>
        <dbReference type="Proteomes" id="UP000035996"/>
    </source>
</evidence>
<dbReference type="Proteomes" id="UP000035996">
    <property type="component" value="Unassembled WGS sequence"/>
</dbReference>